<keyword evidence="13" id="KW-0915">Sodium</keyword>
<feature type="transmembrane region" description="Helical" evidence="17">
    <location>
        <begin position="844"/>
        <end position="864"/>
    </location>
</feature>
<feature type="transmembrane region" description="Helical" evidence="17">
    <location>
        <begin position="147"/>
        <end position="173"/>
    </location>
</feature>
<protein>
    <recommendedName>
        <fullName evidence="18">EF-hand domain-containing protein</fullName>
    </recommendedName>
</protein>
<dbReference type="PANTHER" id="PTHR31503">
    <property type="entry name" value="VACUOLAR CALCIUM ION TRANSPORTER"/>
    <property type="match status" value="1"/>
</dbReference>
<name>A0A5N6PLJ5_9ASTR</name>
<feature type="transmembrane region" description="Helical" evidence="17">
    <location>
        <begin position="753"/>
        <end position="774"/>
    </location>
</feature>
<evidence type="ECO:0000256" key="8">
    <source>
        <dbReference type="ARBA" id="ARBA00022723"/>
    </source>
</evidence>
<feature type="transmembrane region" description="Helical" evidence="17">
    <location>
        <begin position="1108"/>
        <end position="1131"/>
    </location>
</feature>
<evidence type="ECO:0000256" key="15">
    <source>
        <dbReference type="ARBA" id="ARBA00023136"/>
    </source>
</evidence>
<dbReference type="GO" id="GO:0006874">
    <property type="term" value="P:intracellular calcium ion homeostasis"/>
    <property type="evidence" value="ECO:0007669"/>
    <property type="project" value="TreeGrafter"/>
</dbReference>
<proteinExistence type="inferred from homology"/>
<dbReference type="Gene3D" id="1.20.1420.30">
    <property type="entry name" value="NCX, central ion-binding region"/>
    <property type="match status" value="1"/>
</dbReference>
<evidence type="ECO:0000256" key="6">
    <source>
        <dbReference type="ARBA" id="ARBA00022568"/>
    </source>
</evidence>
<evidence type="ECO:0000256" key="2">
    <source>
        <dbReference type="ARBA" id="ARBA00008170"/>
    </source>
</evidence>
<gene>
    <name evidence="19" type="ORF">E3N88_05402</name>
</gene>
<feature type="transmembrane region" description="Helical" evidence="17">
    <location>
        <begin position="564"/>
        <end position="583"/>
    </location>
</feature>
<keyword evidence="15 17" id="KW-0472">Membrane</keyword>
<dbReference type="PROSITE" id="PS00018">
    <property type="entry name" value="EF_HAND_1"/>
    <property type="match status" value="5"/>
</dbReference>
<comment type="caution">
    <text evidence="19">The sequence shown here is derived from an EMBL/GenBank/DDBJ whole genome shotgun (WGS) entry which is preliminary data.</text>
</comment>
<feature type="domain" description="EF-hand" evidence="18">
    <location>
        <begin position="450"/>
        <end position="485"/>
    </location>
</feature>
<dbReference type="InterPro" id="IPR004713">
    <property type="entry name" value="CaH_exchang"/>
</dbReference>
<feature type="transmembrane region" description="Helical" evidence="17">
    <location>
        <begin position="1590"/>
        <end position="1613"/>
    </location>
</feature>
<feature type="transmembrane region" description="Helical" evidence="17">
    <location>
        <begin position="1209"/>
        <end position="1228"/>
    </location>
</feature>
<feature type="domain" description="EF-hand" evidence="18">
    <location>
        <begin position="1425"/>
        <end position="1460"/>
    </location>
</feature>
<keyword evidence="3" id="KW-0813">Transport</keyword>
<keyword evidence="16" id="KW-0739">Sodium transport</keyword>
<feature type="transmembrane region" description="Helical" evidence="17">
    <location>
        <begin position="636"/>
        <end position="657"/>
    </location>
</feature>
<feature type="transmembrane region" description="Helical" evidence="17">
    <location>
        <begin position="106"/>
        <end position="127"/>
    </location>
</feature>
<dbReference type="GO" id="GO:0006814">
    <property type="term" value="P:sodium ion transport"/>
    <property type="evidence" value="ECO:0007669"/>
    <property type="project" value="UniProtKB-KW"/>
</dbReference>
<dbReference type="Pfam" id="PF13499">
    <property type="entry name" value="EF-hand_7"/>
    <property type="match status" value="3"/>
</dbReference>
<dbReference type="GO" id="GO:0015369">
    <property type="term" value="F:calcium:proton antiporter activity"/>
    <property type="evidence" value="ECO:0007669"/>
    <property type="project" value="UniProtKB-ARBA"/>
</dbReference>
<dbReference type="Pfam" id="PF13202">
    <property type="entry name" value="EF-hand_5"/>
    <property type="match status" value="1"/>
</dbReference>
<dbReference type="InterPro" id="IPR011992">
    <property type="entry name" value="EF-hand-dom_pair"/>
</dbReference>
<dbReference type="Pfam" id="PF01699">
    <property type="entry name" value="Na_Ca_ex"/>
    <property type="match status" value="5"/>
</dbReference>
<evidence type="ECO:0000256" key="9">
    <source>
        <dbReference type="ARBA" id="ARBA00022737"/>
    </source>
</evidence>
<evidence type="ECO:0000256" key="10">
    <source>
        <dbReference type="ARBA" id="ARBA00022837"/>
    </source>
</evidence>
<keyword evidence="6" id="KW-0109">Calcium transport</keyword>
<feature type="transmembrane region" description="Helical" evidence="17">
    <location>
        <begin position="250"/>
        <end position="272"/>
    </location>
</feature>
<dbReference type="InterPro" id="IPR004837">
    <property type="entry name" value="NaCa_Exmemb"/>
</dbReference>
<keyword evidence="9" id="KW-0677">Repeat</keyword>
<dbReference type="InterPro" id="IPR018247">
    <property type="entry name" value="EF_Hand_1_Ca_BS"/>
</dbReference>
<evidence type="ECO:0000256" key="17">
    <source>
        <dbReference type="SAM" id="Phobius"/>
    </source>
</evidence>
<feature type="domain" description="EF-hand" evidence="18">
    <location>
        <begin position="938"/>
        <end position="973"/>
    </location>
</feature>
<feature type="transmembrane region" description="Helical" evidence="17">
    <location>
        <begin position="794"/>
        <end position="814"/>
    </location>
</feature>
<evidence type="ECO:0000256" key="3">
    <source>
        <dbReference type="ARBA" id="ARBA00022448"/>
    </source>
</evidence>
<dbReference type="PANTHER" id="PTHR31503:SF36">
    <property type="entry name" value="SODIUM_CALCIUM EXCHANGER MEMBRANE REGION DOMAIN-CONTAINING PROTEIN"/>
    <property type="match status" value="1"/>
</dbReference>
<evidence type="ECO:0000256" key="16">
    <source>
        <dbReference type="ARBA" id="ARBA00023201"/>
    </source>
</evidence>
<organism evidence="19 20">
    <name type="scientific">Mikania micrantha</name>
    <name type="common">bitter vine</name>
    <dbReference type="NCBI Taxonomy" id="192012"/>
    <lineage>
        <taxon>Eukaryota</taxon>
        <taxon>Viridiplantae</taxon>
        <taxon>Streptophyta</taxon>
        <taxon>Embryophyta</taxon>
        <taxon>Tracheophyta</taxon>
        <taxon>Spermatophyta</taxon>
        <taxon>Magnoliopsida</taxon>
        <taxon>eudicotyledons</taxon>
        <taxon>Gunneridae</taxon>
        <taxon>Pentapetalae</taxon>
        <taxon>asterids</taxon>
        <taxon>campanulids</taxon>
        <taxon>Asterales</taxon>
        <taxon>Asteraceae</taxon>
        <taxon>Asteroideae</taxon>
        <taxon>Heliantheae alliance</taxon>
        <taxon>Eupatorieae</taxon>
        <taxon>Mikania</taxon>
    </lineage>
</organism>
<evidence type="ECO:0000256" key="7">
    <source>
        <dbReference type="ARBA" id="ARBA00022692"/>
    </source>
</evidence>
<keyword evidence="10" id="KW-0106">Calcium</keyword>
<keyword evidence="7 17" id="KW-0812">Transmembrane</keyword>
<feature type="transmembrane region" description="Helical" evidence="17">
    <location>
        <begin position="1661"/>
        <end position="1680"/>
    </location>
</feature>
<dbReference type="InterPro" id="IPR002048">
    <property type="entry name" value="EF_hand_dom"/>
</dbReference>
<evidence type="ECO:0000256" key="12">
    <source>
        <dbReference type="ARBA" id="ARBA00023016"/>
    </source>
</evidence>
<keyword evidence="20" id="KW-1185">Reference proteome</keyword>
<comment type="similarity">
    <text evidence="2">Belongs to the Ca(2+):cation antiporter (CaCA) (TC 2.A.19) family.</text>
</comment>
<keyword evidence="14" id="KW-0406">Ion transport</keyword>
<feature type="transmembrane region" description="Helical" evidence="17">
    <location>
        <begin position="595"/>
        <end position="615"/>
    </location>
</feature>
<feature type="transmembrane region" description="Helical" evidence="17">
    <location>
        <begin position="1686"/>
        <end position="1706"/>
    </location>
</feature>
<evidence type="ECO:0000259" key="18">
    <source>
        <dbReference type="PROSITE" id="PS50222"/>
    </source>
</evidence>
<feature type="transmembrane region" description="Helical" evidence="17">
    <location>
        <begin position="718"/>
        <end position="741"/>
    </location>
</feature>
<dbReference type="PROSITE" id="PS50222">
    <property type="entry name" value="EF_HAND_2"/>
    <property type="match status" value="7"/>
</dbReference>
<feature type="transmembrane region" description="Helical" evidence="17">
    <location>
        <begin position="876"/>
        <end position="898"/>
    </location>
</feature>
<dbReference type="OrthoDB" id="26525at2759"/>
<dbReference type="CDD" id="cd00051">
    <property type="entry name" value="EFh"/>
    <property type="match status" value="2"/>
</dbReference>
<feature type="domain" description="EF-hand" evidence="18">
    <location>
        <begin position="490"/>
        <end position="525"/>
    </location>
</feature>
<feature type="transmembrane region" description="Helical" evidence="17">
    <location>
        <begin position="1628"/>
        <end position="1649"/>
    </location>
</feature>
<evidence type="ECO:0000256" key="14">
    <source>
        <dbReference type="ARBA" id="ARBA00023065"/>
    </source>
</evidence>
<dbReference type="FunFam" id="1.20.1420.30:FF:000019">
    <property type="entry name" value="Sodium/calcium exchanger NCL2"/>
    <property type="match status" value="2"/>
</dbReference>
<dbReference type="GO" id="GO:0005886">
    <property type="term" value="C:plasma membrane"/>
    <property type="evidence" value="ECO:0007669"/>
    <property type="project" value="UniProtKB-SubCell"/>
</dbReference>
<feature type="domain" description="EF-hand" evidence="18">
    <location>
        <begin position="352"/>
        <end position="387"/>
    </location>
</feature>
<evidence type="ECO:0000256" key="13">
    <source>
        <dbReference type="ARBA" id="ARBA00023053"/>
    </source>
</evidence>
<dbReference type="GO" id="GO:0005509">
    <property type="term" value="F:calcium ion binding"/>
    <property type="evidence" value="ECO:0007669"/>
    <property type="project" value="InterPro"/>
</dbReference>
<keyword evidence="8" id="KW-0479">Metal-binding</keyword>
<feature type="transmembrane region" description="Helical" evidence="17">
    <location>
        <begin position="1331"/>
        <end position="1351"/>
    </location>
</feature>
<feature type="transmembrane region" description="Helical" evidence="17">
    <location>
        <begin position="1363"/>
        <end position="1385"/>
    </location>
</feature>
<evidence type="ECO:0000313" key="19">
    <source>
        <dbReference type="EMBL" id="KAD6794506.1"/>
    </source>
</evidence>
<evidence type="ECO:0000313" key="20">
    <source>
        <dbReference type="Proteomes" id="UP000326396"/>
    </source>
</evidence>
<dbReference type="Gene3D" id="1.10.238.10">
    <property type="entry name" value="EF-hand"/>
    <property type="match status" value="3"/>
</dbReference>
<evidence type="ECO:0000256" key="11">
    <source>
        <dbReference type="ARBA" id="ARBA00022989"/>
    </source>
</evidence>
<dbReference type="InterPro" id="IPR044880">
    <property type="entry name" value="NCX_ion-bd_dom_sf"/>
</dbReference>
<dbReference type="Proteomes" id="UP000326396">
    <property type="component" value="Linkage Group LG11"/>
</dbReference>
<keyword evidence="5" id="KW-1003">Cell membrane</keyword>
<evidence type="ECO:0000256" key="5">
    <source>
        <dbReference type="ARBA" id="ARBA00022475"/>
    </source>
</evidence>
<keyword evidence="12" id="KW-0346">Stress response</keyword>
<dbReference type="SMART" id="SM00054">
    <property type="entry name" value="EFh"/>
    <property type="match status" value="7"/>
</dbReference>
<feature type="transmembrane region" description="Helical" evidence="17">
    <location>
        <begin position="1556"/>
        <end position="1578"/>
    </location>
</feature>
<evidence type="ECO:0000256" key="4">
    <source>
        <dbReference type="ARBA" id="ARBA00022449"/>
    </source>
</evidence>
<feature type="transmembrane region" description="Helical" evidence="17">
    <location>
        <begin position="78"/>
        <end position="94"/>
    </location>
</feature>
<feature type="transmembrane region" description="Helical" evidence="17">
    <location>
        <begin position="1070"/>
        <end position="1096"/>
    </location>
</feature>
<keyword evidence="11 17" id="KW-1133">Transmembrane helix</keyword>
<dbReference type="GO" id="GO:0005774">
    <property type="term" value="C:vacuolar membrane"/>
    <property type="evidence" value="ECO:0007669"/>
    <property type="project" value="UniProtKB-ARBA"/>
</dbReference>
<reference evidence="19 20" key="1">
    <citation type="submission" date="2019-05" db="EMBL/GenBank/DDBJ databases">
        <title>Mikania micrantha, genome provides insights into the molecular mechanism of rapid growth.</title>
        <authorList>
            <person name="Liu B."/>
        </authorList>
    </citation>
    <scope>NUCLEOTIDE SEQUENCE [LARGE SCALE GENOMIC DNA]</scope>
    <source>
        <strain evidence="19">NLD-2019</strain>
        <tissue evidence="19">Leaf</tissue>
    </source>
</reference>
<dbReference type="SUPFAM" id="SSF47473">
    <property type="entry name" value="EF-hand"/>
    <property type="match status" value="2"/>
</dbReference>
<feature type="transmembrane region" description="Helical" evidence="17">
    <location>
        <begin position="1039"/>
        <end position="1058"/>
    </location>
</feature>
<sequence>MVIVLAGSLDQDAGENAIDHDLCCSGRLLHHINSELISDGTNEPTSENRSSFLVLKDIDYPKVHCEQMYGFLPCSETFLGHLFLVVVYEYLLYHGESYVASGGKRIFKILGPGIFGASAFHVIGFLPESLILLVSGLSNTKDVAQEYVLTGVGLLAGSTILLLTLVWGTCVIIGSQKFDADSSSSSSSSSGSSMNPIQNPFEKMVSLLIDSGVTTDEETSWAAKIMIISVFPFILLLIPELFGVDSSQGYIFIIALPVSVILLLTYFIYQVLEPSIQKRRLSYIKHEHLVVDILKHLQEHTAEKLLTEDGSANLPVIKGFFTKIDLDGDNYISFSELKDVLQDIKFRQLTWNKEKRMEEILKEFDKDSDSKVSMEEFVDRFTKWLDETKGAVDNRPYRSISSLKDLYQIIQPWVQTKKKEQEMMKILVSEIIRHVQSLPLGNFYNEDGTPNVAVIKGLFKRIDLDKDEYLSQSELKRLIMEVDSEKIQWNVNEATDQIIQDLDKSGDQKIDEQEFIDGFKEWLHTSDGEIIPCSPGTETDSSLKPWEKWKDDGVDRSSLAWTKAIMLLVLGIAMLALLAEPLIHSVQNASSAANIPSFFISFILVPLATNARAAISAIQTANQRKEPTTSLTFSELYNGVFMNNVLGFSVLLAVIYLRATGRVITTTDSSSNLVNDGVHDGYQTMLRRSPSLSLLLSSTNESELCEQTYGFMPCTTTVFGNLFLILTYGYLMFLAATYLSAGSELMLEILGPGIVGGLFLPILGALPDAMLILVSGLSGSSETAQDQVSVGMGLLAGSTVMLLTVIWGSCIIIGKCDLQESIALDNQDTKGFNLVDSGVSTDIWTSYSAMIMAVSVLPFIVVQFPQIFHSTSGRHLAVLIGLIISVSLLIAYCIYQVYQPNIQKRRIAFAKHKHVRSGILRYLKTNAFEGLINDQGQPNQEVLYKLFNSVDVNGDGHLSLAELRALVVGMQLNFQEFFTGIANWLEEARRTKISSPMTGHDYIHDYHEETKRQHYLLGDEGGDDEENGVHDPRRTTIKAVLLLLLGTLIAALFADPLVDAVDGFSTATSIPSFFISFIFLPLATNSSEAVSAVIFASRKKQRSASLTFSELYGAATMNNLLCLSVFLALVYVRGLTWDFTSEVLVIVIVCIVMGIFGITAAGRFITTTSPSLYDGEQGILRLNRFQSASEGCEQTYGFMPCTTTAFGNMFLIIVYGYLMYLAATYLSAGSELLLQILGPGLVGGLCLPALGALPDAMLILVSGLSGSRETAQDQVSVGMGLLAGSTVMLLTSIWGTCIVVGKCDLQNSVAQDNKDTKGFNLIGSGVSTDIWTSYSAMIMAVSVLPFMVVQFPQILHSTSGRHAAVLIALVLSISLLIAYCLYQVYQPTLQKRHLDFAKHKHVRSRILKYLKMRALGRLVDSHGEPNREVLLKLFNSIDVNQDGSLSVPELRALVVGMQLYEINLNEDDAVTKVMKDFDTSQNNEVEFDEFVNGIGRWLDEAKGFKKTTSLAGPDSLKYVHDYYEETKKEHDLLGDQTHDDEEEDGVDDPQTTTIKAVLLLVLGTVIAAIFADPLVGAVDNFSAATKIPSFFISFIALPLATNSSEAVSAIIFATRKKQRSASLTFSELYGAVTMNNVLCLSVFLALVYVRGLTWDFSSEVLVILIVCIVMGVFGSCRTTFPLWTSLLAFLLYPFSLVLVYVLDYGYGWS</sequence>
<dbReference type="EMBL" id="SZYD01000003">
    <property type="protein sequence ID" value="KAD6794506.1"/>
    <property type="molecule type" value="Genomic_DNA"/>
</dbReference>
<feature type="domain" description="EF-hand" evidence="18">
    <location>
        <begin position="312"/>
        <end position="347"/>
    </location>
</feature>
<evidence type="ECO:0000256" key="1">
    <source>
        <dbReference type="ARBA" id="ARBA00004651"/>
    </source>
</evidence>
<comment type="subcellular location">
    <subcellularLocation>
        <location evidence="1">Cell membrane</location>
        <topology evidence="1">Multi-pass membrane protein</topology>
    </subcellularLocation>
</comment>
<accession>A0A5N6PLJ5</accession>
<feature type="transmembrane region" description="Helical" evidence="17">
    <location>
        <begin position="1143"/>
        <end position="1165"/>
    </location>
</feature>
<feature type="transmembrane region" description="Helical" evidence="17">
    <location>
        <begin position="221"/>
        <end position="238"/>
    </location>
</feature>
<keyword evidence="4" id="KW-0050">Antiport</keyword>
<feature type="domain" description="EF-hand" evidence="18">
    <location>
        <begin position="1465"/>
        <end position="1500"/>
    </location>
</feature>
<feature type="transmembrane region" description="Helical" evidence="17">
    <location>
        <begin position="1277"/>
        <end position="1301"/>
    </location>
</feature>